<dbReference type="AlphaFoldDB" id="A0A0M5ILW3"/>
<protein>
    <recommendedName>
        <fullName evidence="4">Secreted protein</fullName>
    </recommendedName>
</protein>
<sequence>MKLHKTLPAATLSAILAIYCSSALSILPTAHAVTIQADENYCTVTFTQTDVTDYQRFGRAIESDIKAALIRELPAVVGDIDGYIDYSRTASSSSPDNPASVDATYRVIAEAEANGMSVAELEEISFEIGEAYRFQTQPLSHYNGTEVHSKASAQNAKEYQEYLITMISDVNMAFPYLAPVSPKATNIFNVIFDHYRVAHVSMSRIYDGCLSEASGTYGAMEANAITPASRFNETMQVRKGASLSS</sequence>
<dbReference type="Proteomes" id="UP000068067">
    <property type="component" value="Chromosome"/>
</dbReference>
<proteinExistence type="predicted"/>
<feature type="chain" id="PRO_5005803141" description="Secreted protein" evidence="1">
    <location>
        <begin position="33"/>
        <end position="245"/>
    </location>
</feature>
<dbReference type="EMBL" id="CP009220">
    <property type="protein sequence ID" value="ALC05586.1"/>
    <property type="molecule type" value="Genomic_DNA"/>
</dbReference>
<keyword evidence="3" id="KW-1185">Reference proteome</keyword>
<dbReference type="PATRIC" id="fig|931089.4.peg.1174"/>
<keyword evidence="1" id="KW-0732">Signal</keyword>
<evidence type="ECO:0000256" key="1">
    <source>
        <dbReference type="SAM" id="SignalP"/>
    </source>
</evidence>
<feature type="signal peptide" evidence="1">
    <location>
        <begin position="1"/>
        <end position="32"/>
    </location>
</feature>
<dbReference type="KEGG" id="cdx:CDES_05780"/>
<evidence type="ECO:0008006" key="4">
    <source>
        <dbReference type="Google" id="ProtNLM"/>
    </source>
</evidence>
<organism evidence="2 3">
    <name type="scientific">Corynebacterium deserti GIMN1.010</name>
    <dbReference type="NCBI Taxonomy" id="931089"/>
    <lineage>
        <taxon>Bacteria</taxon>
        <taxon>Bacillati</taxon>
        <taxon>Actinomycetota</taxon>
        <taxon>Actinomycetes</taxon>
        <taxon>Mycobacteriales</taxon>
        <taxon>Corynebacteriaceae</taxon>
        <taxon>Corynebacterium</taxon>
    </lineage>
</organism>
<name>A0A0M5ILW3_9CORY</name>
<evidence type="ECO:0000313" key="3">
    <source>
        <dbReference type="Proteomes" id="UP000068067"/>
    </source>
</evidence>
<dbReference type="RefSeq" id="WP_053544638.1">
    <property type="nucleotide sequence ID" value="NZ_CP009220.1"/>
</dbReference>
<gene>
    <name evidence="2" type="ORF">CDES_05780</name>
</gene>
<accession>A0A0M5ILW3</accession>
<reference evidence="2 3" key="1">
    <citation type="submission" date="2014-08" db="EMBL/GenBank/DDBJ databases">
        <title>Complete genome sequence of Corynebacterium deserti GIMN1.010 (=DSM 45689), isolated from desert sand in western China.</title>
        <authorList>
            <person name="Ruckert C."/>
            <person name="Albersmeier A."/>
            <person name="Kalinowski J."/>
        </authorList>
    </citation>
    <scope>NUCLEOTIDE SEQUENCE [LARGE SCALE GENOMIC DNA]</scope>
    <source>
        <strain evidence="2 3">GIMN1.010</strain>
    </source>
</reference>
<evidence type="ECO:0000313" key="2">
    <source>
        <dbReference type="EMBL" id="ALC05586.1"/>
    </source>
</evidence>